<protein>
    <submittedName>
        <fullName evidence="1">Uncharacterized protein</fullName>
    </submittedName>
</protein>
<sequence length="79" mass="8666">MISPAYAGFHLLYAAYDILCGAGASRYSAMDGMNWPCREYIRDSFAAVTYGKALYGTKKLLHLNTEFSADGTALLISFL</sequence>
<dbReference type="EMBL" id="CP016809">
    <property type="protein sequence ID" value="ANY75745.1"/>
    <property type="molecule type" value="Genomic_DNA"/>
</dbReference>
<proteinExistence type="predicted"/>
<name>A0A1B2E6Z0_9BACL</name>
<organism evidence="1">
    <name type="scientific">Paenibacillus ihbetae</name>
    <dbReference type="NCBI Taxonomy" id="1870820"/>
    <lineage>
        <taxon>Bacteria</taxon>
        <taxon>Bacillati</taxon>
        <taxon>Bacillota</taxon>
        <taxon>Bacilli</taxon>
        <taxon>Bacillales</taxon>
        <taxon>Paenibacillaceae</taxon>
        <taxon>Paenibacillus</taxon>
    </lineage>
</organism>
<dbReference type="KEGG" id="pib:BBD41_25950"/>
<evidence type="ECO:0000313" key="1">
    <source>
        <dbReference type="EMBL" id="ANY75745.1"/>
    </source>
</evidence>
<accession>A0A1B2E6Z0</accession>
<gene>
    <name evidence="1" type="ORF">BBD41_25950</name>
</gene>
<reference evidence="1" key="1">
    <citation type="submission" date="2016-08" db="EMBL/GenBank/DDBJ databases">
        <title>Complete Genome Seqeunce of Paenibacillus sp. nov. IHBB 9852 from high altitute lake of Indian trans-Himalayas.</title>
        <authorList>
            <person name="Kiran S."/>
            <person name="Swarnkar M.K."/>
            <person name="Rana A."/>
            <person name="Tewari R."/>
            <person name="Gulati A."/>
        </authorList>
    </citation>
    <scope>NUCLEOTIDE SEQUENCE [LARGE SCALE GENOMIC DNA]</scope>
    <source>
        <strain evidence="1">IHBB 9852</strain>
    </source>
</reference>
<dbReference type="AlphaFoldDB" id="A0A1B2E6Z0"/>